<name>A0A7J5DAB9_9ACTN</name>
<keyword evidence="2" id="KW-1133">Transmembrane helix</keyword>
<dbReference type="EMBL" id="WBKG01000027">
    <property type="protein sequence ID" value="KAB1984630.1"/>
    <property type="molecule type" value="Genomic_DNA"/>
</dbReference>
<evidence type="ECO:0000313" key="4">
    <source>
        <dbReference type="Proteomes" id="UP000442990"/>
    </source>
</evidence>
<keyword evidence="2" id="KW-0472">Membrane</keyword>
<keyword evidence="4" id="KW-1185">Reference proteome</keyword>
<protein>
    <submittedName>
        <fullName evidence="3">Uncharacterized protein</fullName>
    </submittedName>
</protein>
<evidence type="ECO:0000256" key="2">
    <source>
        <dbReference type="SAM" id="Phobius"/>
    </source>
</evidence>
<sequence length="337" mass="36662">MTDDTAGSTGSHRLARLGTLFGAVVAPSSFVTALLYYFGYWHVYWFFDYFGVNSTMLGFGTVDYLMRSLDVLFVPLVVVAAGSLIAFWSHALLSARLASEAWPLALRIFMPVVAGVGFLLDLGGIWSVLDERVFLRHHLVAAPLSLAFGVILLAYAFHLYRALPSEEAQPAQDDGESEDETVDAADNESNQPPPSPAAAPVRRPEWVAVAEYGVVFALVGLSLIWAANDYAAAVGRGRAEQQASQLASSPTAVVYSKLRLSIGALGVREVSCRDTKSAYPYRYEGLTLLMQAANQYVLLPQEWTPSTGVTIILPRNDSVRIEFVPYSARATLGRVTC</sequence>
<feature type="transmembrane region" description="Helical" evidence="2">
    <location>
        <begin position="20"/>
        <end position="38"/>
    </location>
</feature>
<feature type="transmembrane region" description="Helical" evidence="2">
    <location>
        <begin position="206"/>
        <end position="228"/>
    </location>
</feature>
<gene>
    <name evidence="3" type="ORF">F8144_28340</name>
</gene>
<feature type="transmembrane region" description="Helical" evidence="2">
    <location>
        <begin position="108"/>
        <end position="129"/>
    </location>
</feature>
<keyword evidence="2" id="KW-0812">Transmembrane</keyword>
<accession>A0A7J5DAB9</accession>
<dbReference type="RefSeq" id="WP_151472325.1">
    <property type="nucleotide sequence ID" value="NZ_WBKG01000027.1"/>
</dbReference>
<feature type="transmembrane region" description="Helical" evidence="2">
    <location>
        <begin position="69"/>
        <end position="88"/>
    </location>
</feature>
<dbReference type="AlphaFoldDB" id="A0A7J5DAB9"/>
<feature type="transmembrane region" description="Helical" evidence="2">
    <location>
        <begin position="141"/>
        <end position="160"/>
    </location>
</feature>
<feature type="compositionally biased region" description="Acidic residues" evidence="1">
    <location>
        <begin position="173"/>
        <end position="186"/>
    </location>
</feature>
<dbReference type="Proteomes" id="UP000442990">
    <property type="component" value="Unassembled WGS sequence"/>
</dbReference>
<evidence type="ECO:0000256" key="1">
    <source>
        <dbReference type="SAM" id="MobiDB-lite"/>
    </source>
</evidence>
<proteinExistence type="predicted"/>
<evidence type="ECO:0000313" key="3">
    <source>
        <dbReference type="EMBL" id="KAB1984630.1"/>
    </source>
</evidence>
<feature type="region of interest" description="Disordered" evidence="1">
    <location>
        <begin position="167"/>
        <end position="200"/>
    </location>
</feature>
<comment type="caution">
    <text evidence="3">The sequence shown here is derived from an EMBL/GenBank/DDBJ whole genome shotgun (WGS) entry which is preliminary data.</text>
</comment>
<feature type="transmembrane region" description="Helical" evidence="2">
    <location>
        <begin position="44"/>
        <end position="62"/>
    </location>
</feature>
<organism evidence="3 4">
    <name type="scientific">Streptomyces triticiradicis</name>
    <dbReference type="NCBI Taxonomy" id="2651189"/>
    <lineage>
        <taxon>Bacteria</taxon>
        <taxon>Bacillati</taxon>
        <taxon>Actinomycetota</taxon>
        <taxon>Actinomycetes</taxon>
        <taxon>Kitasatosporales</taxon>
        <taxon>Streptomycetaceae</taxon>
        <taxon>Streptomyces</taxon>
    </lineage>
</organism>
<reference evidence="3 4" key="1">
    <citation type="submission" date="2019-09" db="EMBL/GenBank/DDBJ databases">
        <title>Isolation and identification of active actinomycetes.</title>
        <authorList>
            <person name="Yu Z."/>
            <person name="Han C."/>
            <person name="Yu B."/>
        </authorList>
    </citation>
    <scope>NUCLEOTIDE SEQUENCE [LARGE SCALE GENOMIC DNA]</scope>
    <source>
        <strain evidence="3 4">NEAU-H2</strain>
    </source>
</reference>